<keyword evidence="5" id="KW-1185">Reference proteome</keyword>
<feature type="domain" description="PPM-type phosphatase" evidence="3">
    <location>
        <begin position="371"/>
        <end position="587"/>
    </location>
</feature>
<comment type="caution">
    <text evidence="4">The sequence shown here is derived from an EMBL/GenBank/DDBJ whole genome shotgun (WGS) entry which is preliminary data.</text>
</comment>
<dbReference type="Pfam" id="PF13185">
    <property type="entry name" value="GAF_2"/>
    <property type="match status" value="1"/>
</dbReference>
<dbReference type="Pfam" id="PF01590">
    <property type="entry name" value="GAF"/>
    <property type="match status" value="1"/>
</dbReference>
<keyword evidence="1" id="KW-0378">Hydrolase</keyword>
<sequence length="589" mass="62607">MTEQDILGDRARLDALARTGLDAASDPALDRFALMVRAAVRVPVALVTLVDQVRQIFPGACGLAEPWMQERQTPLTHSFCRHVVTTAQPLVVTDARTDPRVTGSMAIDDLGVVGYAGMPLTDAEGLVLGSLCAIDTAPRQWTAAELDLLAGLAAACSDMLRLRIAGQAASLRGDTATVREHAFGAAFDRSQLLLRASVALAGTTTMTDVLEAVRELVTRTLKPDYVGVSLLDAGQMALQTGEFLPPPVAGRWRQYPVTARTPSALAAHTGIPVLLPDLAAVAAQTPDAVATFQEMGWESSVSLPLPGPAGPIGALTFAWTHPYTLDAAEQAVLAALAGYAAQALQRADHLYSRERVATLLQQSLLSDLPDARPIELAARYAPAVRGDDVGGDWYDAVRLGPEHLALVVGDVAGHDIHAAGHMGQLRSMLRAYIADRHEPPSALLRRLDNAMQILGDQVPTTAILAYLLPGDPGHVLQWANAGHPAPMLIEPDGTVTALAGRDMLLGVGRRVSRSNHSHPIPPGSTVLFYTDGLIETRVDVIDDRKEELRQTLIGLAGAPLPELLSVILERLAGDDHEDDVALLALRTPG</sequence>
<dbReference type="Gene3D" id="3.30.450.40">
    <property type="match status" value="2"/>
</dbReference>
<dbReference type="InterPro" id="IPR036457">
    <property type="entry name" value="PPM-type-like_dom_sf"/>
</dbReference>
<dbReference type="PANTHER" id="PTHR43156:SF2">
    <property type="entry name" value="STAGE II SPORULATION PROTEIN E"/>
    <property type="match status" value="1"/>
</dbReference>
<dbReference type="EMBL" id="BOML01000025">
    <property type="protein sequence ID" value="GIE01673.1"/>
    <property type="molecule type" value="Genomic_DNA"/>
</dbReference>
<evidence type="ECO:0000259" key="2">
    <source>
        <dbReference type="SMART" id="SM00065"/>
    </source>
</evidence>
<reference evidence="4 5" key="1">
    <citation type="submission" date="2021-01" db="EMBL/GenBank/DDBJ databases">
        <title>Whole genome shotgun sequence of Actinoplanes durhamensis NBRC 14914.</title>
        <authorList>
            <person name="Komaki H."/>
            <person name="Tamura T."/>
        </authorList>
    </citation>
    <scope>NUCLEOTIDE SEQUENCE [LARGE SCALE GENOMIC DNA]</scope>
    <source>
        <strain evidence="4 5">NBRC 14914</strain>
    </source>
</reference>
<feature type="domain" description="GAF" evidence="2">
    <location>
        <begin position="24"/>
        <end position="172"/>
    </location>
</feature>
<dbReference type="SMART" id="SM00065">
    <property type="entry name" value="GAF"/>
    <property type="match status" value="2"/>
</dbReference>
<dbReference type="Gene3D" id="3.60.40.10">
    <property type="entry name" value="PPM-type phosphatase domain"/>
    <property type="match status" value="1"/>
</dbReference>
<accession>A0ABQ3YVU4</accession>
<dbReference type="SUPFAM" id="SSF55781">
    <property type="entry name" value="GAF domain-like"/>
    <property type="match status" value="2"/>
</dbReference>
<dbReference type="InterPro" id="IPR029016">
    <property type="entry name" value="GAF-like_dom_sf"/>
</dbReference>
<dbReference type="InterPro" id="IPR052016">
    <property type="entry name" value="Bact_Sigma-Reg"/>
</dbReference>
<organism evidence="4 5">
    <name type="scientific">Paractinoplanes durhamensis</name>
    <dbReference type="NCBI Taxonomy" id="113563"/>
    <lineage>
        <taxon>Bacteria</taxon>
        <taxon>Bacillati</taxon>
        <taxon>Actinomycetota</taxon>
        <taxon>Actinomycetes</taxon>
        <taxon>Micromonosporales</taxon>
        <taxon>Micromonosporaceae</taxon>
        <taxon>Paractinoplanes</taxon>
    </lineage>
</organism>
<dbReference type="InterPro" id="IPR001932">
    <property type="entry name" value="PPM-type_phosphatase-like_dom"/>
</dbReference>
<dbReference type="RefSeq" id="WP_239132418.1">
    <property type="nucleotide sequence ID" value="NZ_BAAATX010000005.1"/>
</dbReference>
<gene>
    <name evidence="4" type="ORF">Adu01nite_30230</name>
</gene>
<evidence type="ECO:0000313" key="5">
    <source>
        <dbReference type="Proteomes" id="UP000637628"/>
    </source>
</evidence>
<dbReference type="PANTHER" id="PTHR43156">
    <property type="entry name" value="STAGE II SPORULATION PROTEIN E-RELATED"/>
    <property type="match status" value="1"/>
</dbReference>
<evidence type="ECO:0000313" key="4">
    <source>
        <dbReference type="EMBL" id="GIE01673.1"/>
    </source>
</evidence>
<feature type="domain" description="GAF" evidence="2">
    <location>
        <begin position="205"/>
        <end position="354"/>
    </location>
</feature>
<dbReference type="SMART" id="SM00331">
    <property type="entry name" value="PP2C_SIG"/>
    <property type="match status" value="1"/>
</dbReference>
<evidence type="ECO:0000259" key="3">
    <source>
        <dbReference type="SMART" id="SM00331"/>
    </source>
</evidence>
<protein>
    <submittedName>
        <fullName evidence="4">Uncharacterized protein</fullName>
    </submittedName>
</protein>
<dbReference type="SUPFAM" id="SSF81606">
    <property type="entry name" value="PP2C-like"/>
    <property type="match status" value="1"/>
</dbReference>
<dbReference type="Proteomes" id="UP000637628">
    <property type="component" value="Unassembled WGS sequence"/>
</dbReference>
<dbReference type="InterPro" id="IPR003018">
    <property type="entry name" value="GAF"/>
</dbReference>
<evidence type="ECO:0000256" key="1">
    <source>
        <dbReference type="ARBA" id="ARBA00022801"/>
    </source>
</evidence>
<name>A0ABQ3YVU4_9ACTN</name>
<dbReference type="Pfam" id="PF07228">
    <property type="entry name" value="SpoIIE"/>
    <property type="match status" value="1"/>
</dbReference>
<proteinExistence type="predicted"/>